<dbReference type="AlphaFoldDB" id="A0A125W8Z7"/>
<dbReference type="RefSeq" id="WP_002378444.1">
    <property type="nucleotide sequence ID" value="NZ_GL454412.1"/>
</dbReference>
<accession>A0A125W8Z7</accession>
<dbReference type="HOGENOM" id="CLU_201073_0_0_9"/>
<protein>
    <submittedName>
        <fullName evidence="1">Uncharacterized protein</fullName>
    </submittedName>
</protein>
<sequence length="90" mass="10326">MLKTKGDHHMGFGKWKEVIPSDKSKQFEEGQKVSFIYRKEIRSGIIAVLLINSAVINIIDSSKPKNKKEKTVISYEKLLSMYQLKDPSLD</sequence>
<dbReference type="Proteomes" id="UP000004846">
    <property type="component" value="Unassembled WGS sequence"/>
</dbReference>
<name>A0A125W8Z7_ENTFL</name>
<dbReference type="EMBL" id="AEBR01000006">
    <property type="protein sequence ID" value="EFM84042.1"/>
    <property type="molecule type" value="Genomic_DNA"/>
</dbReference>
<gene>
    <name evidence="1" type="ORF">HMPREF9498_00268</name>
</gene>
<proteinExistence type="predicted"/>
<evidence type="ECO:0000313" key="2">
    <source>
        <dbReference type="Proteomes" id="UP000004846"/>
    </source>
</evidence>
<organism evidence="1 2">
    <name type="scientific">Enterococcus faecalis TX4248</name>
    <dbReference type="NCBI Taxonomy" id="749495"/>
    <lineage>
        <taxon>Bacteria</taxon>
        <taxon>Bacillati</taxon>
        <taxon>Bacillota</taxon>
        <taxon>Bacilli</taxon>
        <taxon>Lactobacillales</taxon>
        <taxon>Enterococcaceae</taxon>
        <taxon>Enterococcus</taxon>
    </lineage>
</organism>
<comment type="caution">
    <text evidence="1">The sequence shown here is derived from an EMBL/GenBank/DDBJ whole genome shotgun (WGS) entry which is preliminary data.</text>
</comment>
<evidence type="ECO:0000313" key="1">
    <source>
        <dbReference type="EMBL" id="EFM84042.1"/>
    </source>
</evidence>
<reference evidence="1 2" key="1">
    <citation type="submission" date="2010-07" db="EMBL/GenBank/DDBJ databases">
        <authorList>
            <person name="Sid Ahmed O."/>
        </authorList>
    </citation>
    <scope>NUCLEOTIDE SEQUENCE [LARGE SCALE GENOMIC DNA]</scope>
    <source>
        <strain evidence="1 2">TX4248</strain>
    </source>
</reference>